<evidence type="ECO:0000313" key="1">
    <source>
        <dbReference type="EMBL" id="MYN24842.1"/>
    </source>
</evidence>
<dbReference type="RefSeq" id="WP_161053002.1">
    <property type="nucleotide sequence ID" value="NZ_WWCT01000001.1"/>
</dbReference>
<proteinExistence type="predicted"/>
<name>A0ABW9VT96_9BURK</name>
<accession>A0ABW9VT96</accession>
<reference evidence="1 2" key="1">
    <citation type="submission" date="2019-12" db="EMBL/GenBank/DDBJ databases">
        <title>Novel species isolated from a subtropical stream in China.</title>
        <authorList>
            <person name="Lu H."/>
        </authorList>
    </citation>
    <scope>NUCLEOTIDE SEQUENCE [LARGE SCALE GENOMIC DNA]</scope>
    <source>
        <strain evidence="1 2">CY42W</strain>
    </source>
</reference>
<evidence type="ECO:0000313" key="2">
    <source>
        <dbReference type="Proteomes" id="UP000642144"/>
    </source>
</evidence>
<dbReference type="Proteomes" id="UP000642144">
    <property type="component" value="Unassembled WGS sequence"/>
</dbReference>
<protein>
    <submittedName>
        <fullName evidence="1">Uncharacterized protein</fullName>
    </submittedName>
</protein>
<gene>
    <name evidence="1" type="ORF">GTP69_00285</name>
</gene>
<comment type="caution">
    <text evidence="1">The sequence shown here is derived from an EMBL/GenBank/DDBJ whole genome shotgun (WGS) entry which is preliminary data.</text>
</comment>
<keyword evidence="2" id="KW-1185">Reference proteome</keyword>
<sequence length="72" mass="7354">MNSSKGSQVQQMIEEGLKIFHAEGTARAWVFMTSNAVPPSIVAEVLAAAAKLHAASALGRSASSVRDGGEAG</sequence>
<organism evidence="1 2">
    <name type="scientific">Duganella levis</name>
    <dbReference type="NCBI Taxonomy" id="2692169"/>
    <lineage>
        <taxon>Bacteria</taxon>
        <taxon>Pseudomonadati</taxon>
        <taxon>Pseudomonadota</taxon>
        <taxon>Betaproteobacteria</taxon>
        <taxon>Burkholderiales</taxon>
        <taxon>Oxalobacteraceae</taxon>
        <taxon>Telluria group</taxon>
        <taxon>Duganella</taxon>
    </lineage>
</organism>
<dbReference type="EMBL" id="WWCT01000001">
    <property type="protein sequence ID" value="MYN24842.1"/>
    <property type="molecule type" value="Genomic_DNA"/>
</dbReference>